<protein>
    <submittedName>
        <fullName evidence="2">Uncharacterized alpha/beta hydrolase domain</fullName>
    </submittedName>
</protein>
<dbReference type="PANTHER" id="PTHR33840">
    <property type="match status" value="1"/>
</dbReference>
<evidence type="ECO:0000259" key="1">
    <source>
        <dbReference type="Pfam" id="PF09994"/>
    </source>
</evidence>
<accession>A0A1I0S0W0</accession>
<dbReference type="AlphaFoldDB" id="A0A1I0S0W0"/>
<keyword evidence="2" id="KW-0378">Hydrolase</keyword>
<dbReference type="Pfam" id="PF09994">
    <property type="entry name" value="T6SS_Tle1-like_cat"/>
    <property type="match status" value="1"/>
</dbReference>
<dbReference type="Proteomes" id="UP000199469">
    <property type="component" value="Unassembled WGS sequence"/>
</dbReference>
<dbReference type="OrthoDB" id="4378831at2"/>
<dbReference type="InterPro" id="IPR018712">
    <property type="entry name" value="Tle1-like_cat"/>
</dbReference>
<keyword evidence="3" id="KW-1185">Reference proteome</keyword>
<reference evidence="3" key="1">
    <citation type="submission" date="2016-10" db="EMBL/GenBank/DDBJ databases">
        <authorList>
            <person name="Varghese N."/>
            <person name="Submissions S."/>
        </authorList>
    </citation>
    <scope>NUCLEOTIDE SEQUENCE [LARGE SCALE GENOMIC DNA]</scope>
    <source>
        <strain evidence="3">DSM 17724</strain>
    </source>
</reference>
<feature type="domain" description="T6SS Phospholipase effector Tle1-like catalytic" evidence="1">
    <location>
        <begin position="66"/>
        <end position="350"/>
    </location>
</feature>
<dbReference type="STRING" id="356305.SAMN05421841_3660"/>
<sequence>MSIEYFVEGKAVMQTGGDNRTFAKEGISHNSTATVEQKGKDTGVSYNKAQTINPNDKPVNTIDVSLNLFFDGTQNNKTNTQLGGGFEEASSDKDDSYNNDFTNVARGYDTIDPNAQNQVTWYIEGIGTEDRKSDSVIGGVAQGIGSTGVVAKVAKGCKKGAEAIVDKLKNNLKPINVLTVNVFGFSRGAAAARHFIHVANSPALISYSRGKEILQVFPPEFINSDNLIIKDKDGSKLQFIMRYGYFGACLLAQDLEVKEIKFRFAGLYDTVASYGLNHRGGFGIDNDTKQLGLDAVGGGKVNFVLQLASDDEYRDNFDLTNIDSTGLYGLEFTLPGVHSDIGGSYGEGDQEISVLYCDYYDPYDNVNTHKECETFKKIVVDEGWYHENQLEIKYFTQKDVNYDRWWNKTSLYYGLVGKRKLSNKYDKIPLNQMFHYSKQHEVKYLEDLINENHKINDPFLSGIYSQLSSYMNACNQLRNKYVDDFKAGKKPSAAKYKQDIKAISYLGHISEEDLKKLRNQYLHWSVKANQIGLDAKPNDNAPKKRGALAAQYRKRNIQNG</sequence>
<dbReference type="RefSeq" id="WP_089795158.1">
    <property type="nucleotide sequence ID" value="NZ_FOIU01000003.1"/>
</dbReference>
<evidence type="ECO:0000313" key="3">
    <source>
        <dbReference type="Proteomes" id="UP000199469"/>
    </source>
</evidence>
<organism evidence="2 3">
    <name type="scientific">Chryseobacterium wanjuense</name>
    <dbReference type="NCBI Taxonomy" id="356305"/>
    <lineage>
        <taxon>Bacteria</taxon>
        <taxon>Pseudomonadati</taxon>
        <taxon>Bacteroidota</taxon>
        <taxon>Flavobacteriia</taxon>
        <taxon>Flavobacteriales</taxon>
        <taxon>Weeksellaceae</taxon>
        <taxon>Chryseobacterium group</taxon>
        <taxon>Chryseobacterium</taxon>
    </lineage>
</organism>
<evidence type="ECO:0000313" key="2">
    <source>
        <dbReference type="EMBL" id="SEW47910.1"/>
    </source>
</evidence>
<name>A0A1I0S0W0_9FLAO</name>
<dbReference type="PANTHER" id="PTHR33840:SF1">
    <property type="entry name" value="TLE1 PHOSPHOLIPASE DOMAIN-CONTAINING PROTEIN"/>
    <property type="match status" value="1"/>
</dbReference>
<proteinExistence type="predicted"/>
<dbReference type="EMBL" id="FOIU01000003">
    <property type="protein sequence ID" value="SEW47910.1"/>
    <property type="molecule type" value="Genomic_DNA"/>
</dbReference>
<dbReference type="GO" id="GO:0016787">
    <property type="term" value="F:hydrolase activity"/>
    <property type="evidence" value="ECO:0007669"/>
    <property type="project" value="UniProtKB-KW"/>
</dbReference>
<gene>
    <name evidence="2" type="ORF">SAMN05421841_3660</name>
</gene>